<evidence type="ECO:0000256" key="1">
    <source>
        <dbReference type="ARBA" id="ARBA00022490"/>
    </source>
</evidence>
<dbReference type="GO" id="GO:0042254">
    <property type="term" value="P:ribosome biogenesis"/>
    <property type="evidence" value="ECO:0007669"/>
    <property type="project" value="UniProtKB-KW"/>
</dbReference>
<reference evidence="5" key="3">
    <citation type="journal article" date="2018" name="Misainmurhag Hoiji">
        <title>Complete genome sequence of multidrug-resistant Moraxella osloensis NP7 with multiple plasmids isolated from human skin.</title>
        <authorList>
            <person name="Ganzorig M."/>
            <person name="Lim J.Y."/>
            <person name="Hwang I."/>
            <person name="Lee K."/>
        </authorList>
    </citation>
    <scope>NUCLEOTIDE SEQUENCE</scope>
    <source>
        <strain evidence="5">NP7</strain>
    </source>
</reference>
<dbReference type="AlphaFoldDB" id="A0A109WBX2"/>
<sequence>MINFDQMDMAVSRTELKKAHERLQRLAEPLANLSKKQMKALPASEFFLDDLLQLADITSHEARKRHIKRLGKLLAEEEPHAIVEFLFRHTFSPEQQAKIESWQTRLNLQDDNTLKQFTKTFFDSEFNTIKQLLIWIAYAEYTQDDELMKESVADLHTYIRQVAILSKGK</sequence>
<reference evidence="6 8" key="4">
    <citation type="submission" date="2018-06" db="EMBL/GenBank/DDBJ databases">
        <authorList>
            <consortium name="Pathogen Informatics"/>
            <person name="Doyle S."/>
        </authorList>
    </citation>
    <scope>NUCLEOTIDE SEQUENCE [LARGE SCALE GENOMIC DNA]</scope>
    <source>
        <strain evidence="6 8">NCTC10465</strain>
    </source>
</reference>
<dbReference type="EMBL" id="CP024443">
    <property type="protein sequence ID" value="ATW71355.1"/>
    <property type="molecule type" value="Genomic_DNA"/>
</dbReference>
<keyword evidence="3" id="KW-0699">rRNA-binding</keyword>
<evidence type="ECO:0000313" key="8">
    <source>
        <dbReference type="Proteomes" id="UP000255230"/>
    </source>
</evidence>
<dbReference type="PANTHER" id="PTHR38101:SF1">
    <property type="entry name" value="UPF0307 PROTEIN YJGA"/>
    <property type="match status" value="1"/>
</dbReference>
<dbReference type="RefSeq" id="WP_060996185.1">
    <property type="nucleotide sequence ID" value="NZ_CALTVS010000007.1"/>
</dbReference>
<dbReference type="NCBIfam" id="NF003593">
    <property type="entry name" value="PRK05255.1-1"/>
    <property type="match status" value="1"/>
</dbReference>
<dbReference type="KEGG" id="mos:AXE82_07550"/>
<dbReference type="EMBL" id="UGPY01000001">
    <property type="protein sequence ID" value="STY98319.1"/>
    <property type="molecule type" value="Genomic_DNA"/>
</dbReference>
<dbReference type="SUPFAM" id="SSF158710">
    <property type="entry name" value="PSPTO4464-like"/>
    <property type="match status" value="1"/>
</dbReference>
<dbReference type="GeneID" id="35777574"/>
<evidence type="ECO:0000313" key="7">
    <source>
        <dbReference type="Proteomes" id="UP000229340"/>
    </source>
</evidence>
<accession>A0A109WBX2</accession>
<keyword evidence="4" id="KW-0694">RNA-binding</keyword>
<gene>
    <name evidence="6" type="ORF">NCTC10465_02128</name>
    <name evidence="5" type="ORF">NP7_13670</name>
</gene>
<reference evidence="7" key="1">
    <citation type="submission" date="2017-11" db="EMBL/GenBank/DDBJ databases">
        <title>Complete genome sequence of Moraxella osloensis NP7 isolated from human skin.</title>
        <authorList>
            <person name="Lee K."/>
            <person name="Lim J.Y."/>
            <person name="Hwang I."/>
        </authorList>
    </citation>
    <scope>NUCLEOTIDE SEQUENCE [LARGE SCALE GENOMIC DNA]</scope>
    <source>
        <strain evidence="7">NP7</strain>
    </source>
</reference>
<keyword evidence="1" id="KW-0963">Cytoplasm</keyword>
<dbReference type="PANTHER" id="PTHR38101">
    <property type="entry name" value="UPF0307 PROTEIN YJGA"/>
    <property type="match status" value="1"/>
</dbReference>
<reference evidence="5" key="2">
    <citation type="journal article" date="2018" name="Genome Announc.">
        <title>Complete Genome Sequences of Three Moraxella osloensis Strains Isolated from Human Skin.</title>
        <authorList>
            <person name="Lim J.Y."/>
            <person name="Hwang I."/>
            <person name="Ganzorig M."/>
            <person name="Huang S.L."/>
            <person name="Cho G.S."/>
            <person name="Franz C.M.A.P."/>
            <person name="Lee K."/>
        </authorList>
    </citation>
    <scope>NUCLEOTIDE SEQUENCE</scope>
    <source>
        <strain evidence="5">NP7</strain>
    </source>
</reference>
<dbReference type="GO" id="GO:0019843">
    <property type="term" value="F:rRNA binding"/>
    <property type="evidence" value="ECO:0007669"/>
    <property type="project" value="UniProtKB-KW"/>
</dbReference>
<name>A0A109WBX2_FAUOS</name>
<evidence type="ECO:0000256" key="3">
    <source>
        <dbReference type="ARBA" id="ARBA00022730"/>
    </source>
</evidence>
<dbReference type="Gene3D" id="1.10.60.30">
    <property type="entry name" value="PSPTO4464-like domains"/>
    <property type="match status" value="1"/>
</dbReference>
<dbReference type="InterPro" id="IPR006839">
    <property type="entry name" value="DarP"/>
</dbReference>
<keyword evidence="8" id="KW-1185">Reference proteome</keyword>
<evidence type="ECO:0000313" key="6">
    <source>
        <dbReference type="EMBL" id="STY98319.1"/>
    </source>
</evidence>
<evidence type="ECO:0000313" key="5">
    <source>
        <dbReference type="EMBL" id="ATW71355.1"/>
    </source>
</evidence>
<dbReference type="Proteomes" id="UP000255230">
    <property type="component" value="Unassembled WGS sequence"/>
</dbReference>
<proteinExistence type="predicted"/>
<dbReference type="InterPro" id="IPR023153">
    <property type="entry name" value="DarP_sf"/>
</dbReference>
<dbReference type="STRING" id="34062.AXE82_07550"/>
<organism evidence="6 8">
    <name type="scientific">Faucicola osloensis</name>
    <name type="common">Moraxella osloensis</name>
    <dbReference type="NCBI Taxonomy" id="34062"/>
    <lineage>
        <taxon>Bacteria</taxon>
        <taxon>Pseudomonadati</taxon>
        <taxon>Pseudomonadota</taxon>
        <taxon>Gammaproteobacteria</taxon>
        <taxon>Moraxellales</taxon>
        <taxon>Moraxellaceae</taxon>
        <taxon>Faucicola</taxon>
    </lineage>
</organism>
<evidence type="ECO:0000256" key="2">
    <source>
        <dbReference type="ARBA" id="ARBA00022517"/>
    </source>
</evidence>
<keyword evidence="2" id="KW-0690">Ribosome biogenesis</keyword>
<dbReference type="GO" id="GO:0005829">
    <property type="term" value="C:cytosol"/>
    <property type="evidence" value="ECO:0007669"/>
    <property type="project" value="TreeGrafter"/>
</dbReference>
<protein>
    <submittedName>
        <fullName evidence="5">DUF615 domain-containing protein</fullName>
    </submittedName>
    <submittedName>
        <fullName evidence="6">Protein of uncharacterized function (DUF615)</fullName>
    </submittedName>
</protein>
<dbReference type="CDD" id="cd16331">
    <property type="entry name" value="YjgA-like"/>
    <property type="match status" value="1"/>
</dbReference>
<evidence type="ECO:0000256" key="4">
    <source>
        <dbReference type="ARBA" id="ARBA00022884"/>
    </source>
</evidence>
<dbReference type="Proteomes" id="UP000229340">
    <property type="component" value="Chromosome"/>
</dbReference>
<dbReference type="Pfam" id="PF04751">
    <property type="entry name" value="DarP"/>
    <property type="match status" value="1"/>
</dbReference>